<evidence type="ECO:0000313" key="9">
    <source>
        <dbReference type="Proteomes" id="UP000288216"/>
    </source>
</evidence>
<dbReference type="AlphaFoldDB" id="A0A401NZ16"/>
<feature type="compositionally biased region" description="Polar residues" evidence="5">
    <location>
        <begin position="133"/>
        <end position="142"/>
    </location>
</feature>
<evidence type="ECO:0000256" key="1">
    <source>
        <dbReference type="ARBA" id="ARBA00022723"/>
    </source>
</evidence>
<feature type="domain" description="PDZ" evidence="7">
    <location>
        <begin position="170"/>
        <end position="251"/>
    </location>
</feature>
<name>A0A401NZ16_SCYTO</name>
<evidence type="ECO:0000256" key="4">
    <source>
        <dbReference type="PROSITE-ProRule" id="PRU00125"/>
    </source>
</evidence>
<dbReference type="PROSITE" id="PS50106">
    <property type="entry name" value="PDZ"/>
    <property type="match status" value="1"/>
</dbReference>
<sequence length="820" mass="93164">DLQPDCNCAWMCCQRNGAPRHSEDVHDSKNAQATPSFFAKLESGGSKSRSGLLTKEEGAKWVSPSLKTESKMSAPVNLSSKPPNDAYSRSNLLSKPEDDDQSQASSVISSNEEEEEREEEMPSLIKSSFPRVSDTTSGSVTINSFTKTTSLPKDKVTTAAMQQGQYSNTRIVINQKPNSDRDFGFTADWSSTGATVKSVEQGGPAEYCQLEVGDEIVSINGNNAANMDHQAWIEAMEDANRSGNLNMEIRRYENSSTSETGHAALDDLISWEDAGQDMVTNRSQPFNQLTDVDRSEGDQENLLEDPKAKASEPLSLRNFKRRSQFFEQGGSESAMSDLQIPSISVSSRWSWNPEQERKRQEIWQKEQDRLLQERKILQETNTPQSPSNTVDGPFESKNQYTSRNWITSWNEQEVSEEELEELGEEEDWQRREDDEARQQEELRLQEERRRQDEEEEQRRLEQERRLQEKREREQQEQWHLEQEQLKEEQRRGQQAEERARFEETQRAEQFQPQWAKSRSASELDELVSAQGHGVNVRPVGGVAQWLLAEEQLRRRLGRTQDTARVDLETERLKILNQMKYADPERGDSKNKVSDDSWIKGESQRKTSEQKDAKASPAEQERQKILQEMRRKTQLLNDNSWIRQRSASVAHKNGPSTYGSMRRGESLDNLDFPKANNWGSTSEMTYSSGKESVHYPVSTSNRSYMRTPSSTLPPQSTGSLRTASWTKNPSVAPPTQSQITQSNRSISGKKICSDCDNALGKGAAMIIESLGLCYHLHCFKCTSCSIDLGGKESGAEVRVRDKRLYCNTCYTHFKAGKPMPI</sequence>
<dbReference type="Pfam" id="PF00595">
    <property type="entry name" value="PDZ"/>
    <property type="match status" value="1"/>
</dbReference>
<dbReference type="GO" id="GO:0046872">
    <property type="term" value="F:metal ion binding"/>
    <property type="evidence" value="ECO:0007669"/>
    <property type="project" value="UniProtKB-KW"/>
</dbReference>
<keyword evidence="2 4" id="KW-0862">Zinc</keyword>
<proteinExistence type="predicted"/>
<feature type="compositionally biased region" description="Basic and acidic residues" evidence="5">
    <location>
        <begin position="581"/>
        <end position="621"/>
    </location>
</feature>
<dbReference type="EMBL" id="BFAA01000098">
    <property type="protein sequence ID" value="GCB66095.1"/>
    <property type="molecule type" value="Genomic_DNA"/>
</dbReference>
<keyword evidence="3 4" id="KW-0440">LIM domain</keyword>
<evidence type="ECO:0000259" key="6">
    <source>
        <dbReference type="PROSITE" id="PS50023"/>
    </source>
</evidence>
<dbReference type="InterPro" id="IPR029978">
    <property type="entry name" value="LMO-7"/>
</dbReference>
<feature type="region of interest" description="Disordered" evidence="5">
    <location>
        <begin position="411"/>
        <end position="516"/>
    </location>
</feature>
<dbReference type="SMART" id="SM00132">
    <property type="entry name" value="LIM"/>
    <property type="match status" value="1"/>
</dbReference>
<reference evidence="8 9" key="1">
    <citation type="journal article" date="2018" name="Nat. Ecol. Evol.">
        <title>Shark genomes provide insights into elasmobranch evolution and the origin of vertebrates.</title>
        <authorList>
            <person name="Hara Y"/>
            <person name="Yamaguchi K"/>
            <person name="Onimaru K"/>
            <person name="Kadota M"/>
            <person name="Koyanagi M"/>
            <person name="Keeley SD"/>
            <person name="Tatsumi K"/>
            <person name="Tanaka K"/>
            <person name="Motone F"/>
            <person name="Kageyama Y"/>
            <person name="Nozu R"/>
            <person name="Adachi N"/>
            <person name="Nishimura O"/>
            <person name="Nakagawa R"/>
            <person name="Tanegashima C"/>
            <person name="Kiyatake I"/>
            <person name="Matsumoto R"/>
            <person name="Murakumo K"/>
            <person name="Nishida K"/>
            <person name="Terakita A"/>
            <person name="Kuratani S"/>
            <person name="Sato K"/>
            <person name="Hyodo S Kuraku.S."/>
        </authorList>
    </citation>
    <scope>NUCLEOTIDE SEQUENCE [LARGE SCALE GENOMIC DNA]</scope>
</reference>
<feature type="region of interest" description="Disordered" evidence="5">
    <location>
        <begin position="699"/>
        <end position="741"/>
    </location>
</feature>
<comment type="caution">
    <text evidence="8">The sequence shown here is derived from an EMBL/GenBank/DDBJ whole genome shotgun (WGS) entry which is preliminary data.</text>
</comment>
<dbReference type="SUPFAM" id="SSF50156">
    <property type="entry name" value="PDZ domain-like"/>
    <property type="match status" value="1"/>
</dbReference>
<dbReference type="InterPro" id="IPR036034">
    <property type="entry name" value="PDZ_sf"/>
</dbReference>
<evidence type="ECO:0000256" key="5">
    <source>
        <dbReference type="SAM" id="MobiDB-lite"/>
    </source>
</evidence>
<feature type="compositionally biased region" description="Acidic residues" evidence="5">
    <location>
        <begin position="413"/>
        <end position="427"/>
    </location>
</feature>
<dbReference type="Pfam" id="PF00412">
    <property type="entry name" value="LIM"/>
    <property type="match status" value="1"/>
</dbReference>
<evidence type="ECO:0008006" key="10">
    <source>
        <dbReference type="Google" id="ProtNLM"/>
    </source>
</evidence>
<feature type="region of interest" description="Disordered" evidence="5">
    <location>
        <begin position="578"/>
        <end position="621"/>
    </location>
</feature>
<evidence type="ECO:0000256" key="2">
    <source>
        <dbReference type="ARBA" id="ARBA00022833"/>
    </source>
</evidence>
<feature type="compositionally biased region" description="Polar residues" evidence="5">
    <location>
        <begin position="76"/>
        <end position="93"/>
    </location>
</feature>
<feature type="compositionally biased region" description="Acidic residues" evidence="5">
    <location>
        <begin position="111"/>
        <end position="121"/>
    </location>
</feature>
<protein>
    <recommendedName>
        <fullName evidence="10">LIM domain only protein 7</fullName>
    </recommendedName>
</protein>
<dbReference type="PANTHER" id="PTHR46767">
    <property type="entry name" value="LIM DOMAIN ONLY PROTEIN 7"/>
    <property type="match status" value="1"/>
</dbReference>
<dbReference type="Gene3D" id="2.30.42.10">
    <property type="match status" value="1"/>
</dbReference>
<organism evidence="8 9">
    <name type="scientific">Scyliorhinus torazame</name>
    <name type="common">Cloudy catshark</name>
    <name type="synonym">Catulus torazame</name>
    <dbReference type="NCBI Taxonomy" id="75743"/>
    <lineage>
        <taxon>Eukaryota</taxon>
        <taxon>Metazoa</taxon>
        <taxon>Chordata</taxon>
        <taxon>Craniata</taxon>
        <taxon>Vertebrata</taxon>
        <taxon>Chondrichthyes</taxon>
        <taxon>Elasmobranchii</taxon>
        <taxon>Galeomorphii</taxon>
        <taxon>Galeoidea</taxon>
        <taxon>Carcharhiniformes</taxon>
        <taxon>Scyliorhinidae</taxon>
        <taxon>Scyliorhinus</taxon>
    </lineage>
</organism>
<dbReference type="GO" id="GO:0023051">
    <property type="term" value="P:regulation of signaling"/>
    <property type="evidence" value="ECO:0007669"/>
    <property type="project" value="InterPro"/>
</dbReference>
<feature type="compositionally biased region" description="Basic and acidic residues" evidence="5">
    <location>
        <begin position="20"/>
        <end position="29"/>
    </location>
</feature>
<feature type="compositionally biased region" description="Polar residues" evidence="5">
    <location>
        <begin position="378"/>
        <end position="399"/>
    </location>
</feature>
<dbReference type="FunFam" id="2.10.110.10:FF:000041">
    <property type="entry name" value="LIM and calponin homology domains 1"/>
    <property type="match status" value="1"/>
</dbReference>
<dbReference type="Gene3D" id="2.10.110.10">
    <property type="entry name" value="Cysteine Rich Protein"/>
    <property type="match status" value="1"/>
</dbReference>
<dbReference type="CDD" id="cd08368">
    <property type="entry name" value="LIM"/>
    <property type="match status" value="1"/>
</dbReference>
<dbReference type="PROSITE" id="PS00478">
    <property type="entry name" value="LIM_DOMAIN_1"/>
    <property type="match status" value="1"/>
</dbReference>
<dbReference type="Proteomes" id="UP000288216">
    <property type="component" value="Unassembled WGS sequence"/>
</dbReference>
<keyword evidence="1 4" id="KW-0479">Metal-binding</keyword>
<dbReference type="STRING" id="75743.A0A401NZ16"/>
<keyword evidence="9" id="KW-1185">Reference proteome</keyword>
<dbReference type="PROSITE" id="PS50023">
    <property type="entry name" value="LIM_DOMAIN_2"/>
    <property type="match status" value="1"/>
</dbReference>
<evidence type="ECO:0000313" key="8">
    <source>
        <dbReference type="EMBL" id="GCB66095.1"/>
    </source>
</evidence>
<evidence type="ECO:0000256" key="3">
    <source>
        <dbReference type="ARBA" id="ARBA00023038"/>
    </source>
</evidence>
<feature type="compositionally biased region" description="Basic and acidic residues" evidence="5">
    <location>
        <begin position="428"/>
        <end position="506"/>
    </location>
</feature>
<feature type="region of interest" description="Disordered" evidence="5">
    <location>
        <begin position="377"/>
        <end position="399"/>
    </location>
</feature>
<accession>A0A401NZ16</accession>
<dbReference type="OMA" id="NMEIRRY"/>
<feature type="region of interest" description="Disordered" evidence="5">
    <location>
        <begin position="18"/>
        <end position="142"/>
    </location>
</feature>
<dbReference type="OrthoDB" id="15627at2759"/>
<dbReference type="SMART" id="SM00228">
    <property type="entry name" value="PDZ"/>
    <property type="match status" value="1"/>
</dbReference>
<evidence type="ECO:0000259" key="7">
    <source>
        <dbReference type="PROSITE" id="PS50106"/>
    </source>
</evidence>
<dbReference type="InterPro" id="IPR001781">
    <property type="entry name" value="Znf_LIM"/>
</dbReference>
<feature type="domain" description="LIM zinc-binding" evidence="6">
    <location>
        <begin position="749"/>
        <end position="815"/>
    </location>
</feature>
<feature type="non-terminal residue" evidence="8">
    <location>
        <position position="1"/>
    </location>
</feature>
<gene>
    <name evidence="8" type="ORF">scyTo_0000551</name>
</gene>
<dbReference type="GO" id="GO:0030155">
    <property type="term" value="P:regulation of cell adhesion"/>
    <property type="evidence" value="ECO:0007669"/>
    <property type="project" value="InterPro"/>
</dbReference>
<dbReference type="PANTHER" id="PTHR46767:SF1">
    <property type="entry name" value="LIM DOMAIN ONLY PROTEIN 7"/>
    <property type="match status" value="1"/>
</dbReference>
<feature type="region of interest" description="Disordered" evidence="5">
    <location>
        <begin position="282"/>
        <end position="315"/>
    </location>
</feature>
<feature type="region of interest" description="Disordered" evidence="5">
    <location>
        <begin position="645"/>
        <end position="676"/>
    </location>
</feature>
<dbReference type="InterPro" id="IPR001478">
    <property type="entry name" value="PDZ"/>
</dbReference>